<dbReference type="InterPro" id="IPR000361">
    <property type="entry name" value="ATAP_core_dom"/>
</dbReference>
<dbReference type="GO" id="GO:0016226">
    <property type="term" value="P:iron-sulfur cluster assembly"/>
    <property type="evidence" value="ECO:0007669"/>
    <property type="project" value="InterPro"/>
</dbReference>
<dbReference type="InterPro" id="IPR050322">
    <property type="entry name" value="Fe-S_cluster_asmbl/transfer"/>
</dbReference>
<dbReference type="InterPro" id="IPR016092">
    <property type="entry name" value="ATAP"/>
</dbReference>
<dbReference type="InterPro" id="IPR035903">
    <property type="entry name" value="HesB-like_dom_sf"/>
</dbReference>
<evidence type="ECO:0000313" key="5">
    <source>
        <dbReference type="EMBL" id="KAK5780513.1"/>
    </source>
</evidence>
<sequence length="279" mass="31391">MMRLQHIPNKIIFPISSRLLVRSIVTPSSDYRTRRSTTITPVTNTPSTQFKFKFIPTVHNNNTKPVNKNDSTSLSSSIKQKRLTSYSLPSKNILDKHEEIIETKGNSQLATLNKVEEVMEDTRERREIKHLINVQNSISISANSGTTATATATSTTTAIIPKKKRKRTLRARKAVITLTPRAVEHLKKLLDLPEPKMIRVSTKNRGCSGTQYDLSYVSKPEKFDEIVEHDGVTIIIDSKALFSVVGSEMDWIDNQLNTKFIFRNPNAKGTCGCGESFMI</sequence>
<accession>A0AAN7WNH1</accession>
<organism evidence="5 6">
    <name type="scientific">Arxiozyma heterogenica</name>
    <dbReference type="NCBI Taxonomy" id="278026"/>
    <lineage>
        <taxon>Eukaryota</taxon>
        <taxon>Fungi</taxon>
        <taxon>Dikarya</taxon>
        <taxon>Ascomycota</taxon>
        <taxon>Saccharomycotina</taxon>
        <taxon>Saccharomycetes</taxon>
        <taxon>Saccharomycetales</taxon>
        <taxon>Saccharomycetaceae</taxon>
        <taxon>Arxiozyma</taxon>
    </lineage>
</organism>
<evidence type="ECO:0000313" key="6">
    <source>
        <dbReference type="Proteomes" id="UP001306508"/>
    </source>
</evidence>
<comment type="similarity">
    <text evidence="1">Belongs to the HesB/IscA family.</text>
</comment>
<evidence type="ECO:0000259" key="4">
    <source>
        <dbReference type="Pfam" id="PF01521"/>
    </source>
</evidence>
<evidence type="ECO:0000256" key="1">
    <source>
        <dbReference type="ARBA" id="ARBA00006718"/>
    </source>
</evidence>
<dbReference type="Gene3D" id="2.60.300.12">
    <property type="entry name" value="HesB-like domain"/>
    <property type="match status" value="1"/>
</dbReference>
<comment type="function">
    <text evidence="2">Involved in the assembly of mitochondrial and cytoplasmic iron-sulfur proteins. Probably involved in the binding of an intermediate of Fe/S cluster assembly.</text>
</comment>
<dbReference type="PANTHER" id="PTHR10072">
    <property type="entry name" value="IRON-SULFUR CLUSTER ASSEMBLY PROTEIN"/>
    <property type="match status" value="1"/>
</dbReference>
<keyword evidence="6" id="KW-1185">Reference proteome</keyword>
<dbReference type="Pfam" id="PF01521">
    <property type="entry name" value="Fe-S_biosyn"/>
    <property type="match status" value="1"/>
</dbReference>
<dbReference type="Proteomes" id="UP001306508">
    <property type="component" value="Unassembled WGS sequence"/>
</dbReference>
<dbReference type="NCBIfam" id="TIGR00049">
    <property type="entry name" value="iron-sulfur cluster assembly accessory protein"/>
    <property type="match status" value="1"/>
</dbReference>
<feature type="domain" description="Core" evidence="4">
    <location>
        <begin position="176"/>
        <end position="275"/>
    </location>
</feature>
<name>A0AAN7WNH1_9SACH</name>
<gene>
    <name evidence="5" type="ORF">RI543_002273</name>
</gene>
<dbReference type="GO" id="GO:0005739">
    <property type="term" value="C:mitochondrion"/>
    <property type="evidence" value="ECO:0007669"/>
    <property type="project" value="TreeGrafter"/>
</dbReference>
<reference evidence="6" key="1">
    <citation type="submission" date="2023-07" db="EMBL/GenBank/DDBJ databases">
        <title>A draft genome of Kazachstania heterogenica Y-27499.</title>
        <authorList>
            <person name="Donic C."/>
            <person name="Kralova J.S."/>
            <person name="Fidel L."/>
            <person name="Ben-Dor S."/>
            <person name="Jung S."/>
        </authorList>
    </citation>
    <scope>NUCLEOTIDE SEQUENCE [LARGE SCALE GENOMIC DNA]</scope>
    <source>
        <strain evidence="6">Y27499</strain>
    </source>
</reference>
<dbReference type="AlphaFoldDB" id="A0AAN7WNH1"/>
<dbReference type="InterPro" id="IPR017870">
    <property type="entry name" value="FeS_cluster_insertion_CS"/>
</dbReference>
<protein>
    <recommendedName>
        <fullName evidence="3">Iron-sulfur assembly protein 1</fullName>
    </recommendedName>
</protein>
<dbReference type="EMBL" id="JAWIZZ010000041">
    <property type="protein sequence ID" value="KAK5780513.1"/>
    <property type="molecule type" value="Genomic_DNA"/>
</dbReference>
<comment type="caution">
    <text evidence="5">The sequence shown here is derived from an EMBL/GenBank/DDBJ whole genome shotgun (WGS) entry which is preliminary data.</text>
</comment>
<evidence type="ECO:0000256" key="3">
    <source>
        <dbReference type="ARBA" id="ARBA00071673"/>
    </source>
</evidence>
<evidence type="ECO:0000256" key="2">
    <source>
        <dbReference type="ARBA" id="ARBA00054873"/>
    </source>
</evidence>
<dbReference type="FunFam" id="2.60.300.12:FF:000001">
    <property type="entry name" value="Iron-binding protein IscA"/>
    <property type="match status" value="1"/>
</dbReference>
<dbReference type="GO" id="GO:0051537">
    <property type="term" value="F:2 iron, 2 sulfur cluster binding"/>
    <property type="evidence" value="ECO:0007669"/>
    <property type="project" value="TreeGrafter"/>
</dbReference>
<dbReference type="PANTHER" id="PTHR10072:SF41">
    <property type="entry name" value="IRON-SULFUR CLUSTER ASSEMBLY 1 HOMOLOG, MITOCHONDRIAL"/>
    <property type="match status" value="1"/>
</dbReference>
<dbReference type="PROSITE" id="PS01152">
    <property type="entry name" value="HESB"/>
    <property type="match status" value="1"/>
</dbReference>
<proteinExistence type="inferred from homology"/>
<dbReference type="SUPFAM" id="SSF89360">
    <property type="entry name" value="HesB-like domain"/>
    <property type="match status" value="1"/>
</dbReference>